<dbReference type="SUPFAM" id="SSF55961">
    <property type="entry name" value="Bet v1-like"/>
    <property type="match status" value="1"/>
</dbReference>
<sequence>MLGVAGVLAACHGTGRAQAELVVDCPRADVWNVVADGAAYADWNPFITRVDGEFKEGTKVRIVMGTGPDAMTFTPTVLVVQPGSGLCWRGSVWIRGIFDGEHCIHLSSVGSHTLVVQSERFTGVLAGRLTEGIVRDTQAQFQAMNTALKRRVESAAGL</sequence>
<dbReference type="Pfam" id="PF10604">
    <property type="entry name" value="Polyketide_cyc2"/>
    <property type="match status" value="1"/>
</dbReference>
<protein>
    <submittedName>
        <fullName evidence="1">SRPBCC domain-containing protein</fullName>
    </submittedName>
</protein>
<dbReference type="AlphaFoldDB" id="A0AAP4VFL0"/>
<organism evidence="1 2">
    <name type="scientific">Burkholderia contaminans</name>
    <dbReference type="NCBI Taxonomy" id="488447"/>
    <lineage>
        <taxon>Bacteria</taxon>
        <taxon>Pseudomonadati</taxon>
        <taxon>Pseudomonadota</taxon>
        <taxon>Betaproteobacteria</taxon>
        <taxon>Burkholderiales</taxon>
        <taxon>Burkholderiaceae</taxon>
        <taxon>Burkholderia</taxon>
        <taxon>Burkholderia cepacia complex</taxon>
    </lineage>
</organism>
<dbReference type="InterPro" id="IPR023393">
    <property type="entry name" value="START-like_dom_sf"/>
</dbReference>
<dbReference type="InterPro" id="IPR019587">
    <property type="entry name" value="Polyketide_cyclase/dehydratase"/>
</dbReference>
<accession>A0AAP4VFL0</accession>
<dbReference type="CDD" id="cd07822">
    <property type="entry name" value="SRPBCC_4"/>
    <property type="match status" value="1"/>
</dbReference>
<dbReference type="PANTHER" id="PTHR36166:SF1">
    <property type="entry name" value="SRPBCC DOMAIN-CONTAINING PROTEIN"/>
    <property type="match status" value="1"/>
</dbReference>
<comment type="caution">
    <text evidence="1">The sequence shown here is derived from an EMBL/GenBank/DDBJ whole genome shotgun (WGS) entry which is preliminary data.</text>
</comment>
<dbReference type="Proteomes" id="UP001172109">
    <property type="component" value="Unassembled WGS sequence"/>
</dbReference>
<reference evidence="1" key="1">
    <citation type="submission" date="2023-07" db="EMBL/GenBank/DDBJ databases">
        <title>A collection of bacterial strains from the Burkholderia cepacia Research Laboratory and Repository.</title>
        <authorList>
            <person name="Lipuma J."/>
            <person name="Spilker T."/>
            <person name="Caverly L."/>
        </authorList>
    </citation>
    <scope>NUCLEOTIDE SEQUENCE</scope>
    <source>
        <strain evidence="1">AU44979</strain>
    </source>
</reference>
<evidence type="ECO:0000313" key="2">
    <source>
        <dbReference type="Proteomes" id="UP001172109"/>
    </source>
</evidence>
<proteinExistence type="predicted"/>
<name>A0AAP4VFL0_9BURK</name>
<dbReference type="RefSeq" id="WP_301790139.1">
    <property type="nucleotide sequence ID" value="NZ_JAUJQS010000002.1"/>
</dbReference>
<dbReference type="PANTHER" id="PTHR36166">
    <property type="entry name" value="CHROMOSOME 9, WHOLE GENOME SHOTGUN SEQUENCE"/>
    <property type="match status" value="1"/>
</dbReference>
<evidence type="ECO:0000313" key="1">
    <source>
        <dbReference type="EMBL" id="MDN7563670.1"/>
    </source>
</evidence>
<dbReference type="Gene3D" id="3.30.530.20">
    <property type="match status" value="1"/>
</dbReference>
<gene>
    <name evidence="1" type="ORF">QZM56_04045</name>
</gene>
<dbReference type="EMBL" id="JAUJQS010000002">
    <property type="protein sequence ID" value="MDN7563670.1"/>
    <property type="molecule type" value="Genomic_DNA"/>
</dbReference>